<evidence type="ECO:0000256" key="1">
    <source>
        <dbReference type="SAM" id="SignalP"/>
    </source>
</evidence>
<dbReference type="RefSeq" id="WP_088175393.1">
    <property type="nucleotide sequence ID" value="NZ_JAURTK010000005.1"/>
</dbReference>
<sequence length="314" mass="33695">MNRIHSIRVFLANVAAGRSSHRLASAAIALSTLLFCTAPAQAQAVYPTPEAAADALVDAIATNDHAAMQHVLGTNYNRFIPTKDVGEEDIYEFLGAWAAGHRIVDDAAPLHGRPSKHLSVGTSGWTLPIPLVQAANGWRFDPPAGSDEILTRRIGRNERAAIMTSLAYLDAQRDYRASTGHYAQRLLSTSGKHDGLYWPTAEGEPESPLGPLAAAMPKTGSLSKDGYHGYHFRILTAQGPHAKNGALDYVENGAMTNGCGLVAWPSEYGKTGVMSFIVNQDGQVYQKNLGPNSAREAAALKAFDPDPTWQPVQP</sequence>
<dbReference type="Pfam" id="PF11453">
    <property type="entry name" value="DUF2950"/>
    <property type="match status" value="1"/>
</dbReference>
<name>A0AB73IH56_9BURK</name>
<feature type="chain" id="PRO_5044505464" description="DUF2950 domain-containing protein" evidence="1">
    <location>
        <begin position="43"/>
        <end position="314"/>
    </location>
</feature>
<reference evidence="2" key="1">
    <citation type="submission" date="2023-07" db="EMBL/GenBank/DDBJ databases">
        <title>Sorghum-associated microbial communities from plants grown in Nebraska, USA.</title>
        <authorList>
            <person name="Schachtman D."/>
        </authorList>
    </citation>
    <scope>NUCLEOTIDE SEQUENCE</scope>
    <source>
        <strain evidence="2">DS1061</strain>
    </source>
</reference>
<accession>A0AB73IH56</accession>
<keyword evidence="1" id="KW-0732">Signal</keyword>
<evidence type="ECO:0000313" key="2">
    <source>
        <dbReference type="EMBL" id="MDP9648747.1"/>
    </source>
</evidence>
<evidence type="ECO:0000313" key="3">
    <source>
        <dbReference type="Proteomes" id="UP001229486"/>
    </source>
</evidence>
<dbReference type="EMBL" id="JAURTK010000005">
    <property type="protein sequence ID" value="MDP9648747.1"/>
    <property type="molecule type" value="Genomic_DNA"/>
</dbReference>
<protein>
    <recommendedName>
        <fullName evidence="4">DUF2950 domain-containing protein</fullName>
    </recommendedName>
</protein>
<dbReference type="Proteomes" id="UP001229486">
    <property type="component" value="Unassembled WGS sequence"/>
</dbReference>
<proteinExistence type="predicted"/>
<dbReference type="AlphaFoldDB" id="A0AB73IH56"/>
<feature type="signal peptide" evidence="1">
    <location>
        <begin position="1"/>
        <end position="42"/>
    </location>
</feature>
<evidence type="ECO:0008006" key="4">
    <source>
        <dbReference type="Google" id="ProtNLM"/>
    </source>
</evidence>
<dbReference type="InterPro" id="IPR021556">
    <property type="entry name" value="DUF2950"/>
</dbReference>
<gene>
    <name evidence="2" type="ORF">J2793_004213</name>
</gene>
<organism evidence="2 3">
    <name type="scientific">Paraburkholderia caledonica</name>
    <dbReference type="NCBI Taxonomy" id="134536"/>
    <lineage>
        <taxon>Bacteria</taxon>
        <taxon>Pseudomonadati</taxon>
        <taxon>Pseudomonadota</taxon>
        <taxon>Betaproteobacteria</taxon>
        <taxon>Burkholderiales</taxon>
        <taxon>Burkholderiaceae</taxon>
        <taxon>Paraburkholderia</taxon>
    </lineage>
</organism>
<comment type="caution">
    <text evidence="2">The sequence shown here is derived from an EMBL/GenBank/DDBJ whole genome shotgun (WGS) entry which is preliminary data.</text>
</comment>